<dbReference type="Pfam" id="PF00561">
    <property type="entry name" value="Abhydrolase_1"/>
    <property type="match status" value="1"/>
</dbReference>
<evidence type="ECO:0000259" key="1">
    <source>
        <dbReference type="Pfam" id="PF00561"/>
    </source>
</evidence>
<dbReference type="InterPro" id="IPR050266">
    <property type="entry name" value="AB_hydrolase_sf"/>
</dbReference>
<dbReference type="InterPro" id="IPR029058">
    <property type="entry name" value="AB_hydrolase_fold"/>
</dbReference>
<dbReference type="GO" id="GO:0016020">
    <property type="term" value="C:membrane"/>
    <property type="evidence" value="ECO:0007669"/>
    <property type="project" value="TreeGrafter"/>
</dbReference>
<feature type="domain" description="AB hydrolase-1" evidence="1">
    <location>
        <begin position="27"/>
        <end position="273"/>
    </location>
</feature>
<reference evidence="2 3" key="1">
    <citation type="submission" date="2018-08" db="EMBL/GenBank/DDBJ databases">
        <title>Erythrobacter zhengii sp.nov., a bacterium isolated from deep-sea sediment.</title>
        <authorList>
            <person name="Fang C."/>
            <person name="Wu Y.-H."/>
            <person name="Sun C."/>
            <person name="Wang H."/>
            <person name="Cheng H."/>
            <person name="Meng F.-X."/>
            <person name="Wang C.-S."/>
            <person name="Xu X.-W."/>
        </authorList>
    </citation>
    <scope>NUCLEOTIDE SEQUENCE [LARGE SCALE GENOMIC DNA]</scope>
    <source>
        <strain evidence="2 3">V18</strain>
    </source>
</reference>
<dbReference type="EMBL" id="QXFL01000003">
    <property type="protein sequence ID" value="RIV86821.1"/>
    <property type="molecule type" value="Genomic_DNA"/>
</dbReference>
<dbReference type="InterPro" id="IPR000073">
    <property type="entry name" value="AB_hydrolase_1"/>
</dbReference>
<keyword evidence="3" id="KW-1185">Reference proteome</keyword>
<proteinExistence type="predicted"/>
<dbReference type="PANTHER" id="PTHR43798">
    <property type="entry name" value="MONOACYLGLYCEROL LIPASE"/>
    <property type="match status" value="1"/>
</dbReference>
<evidence type="ECO:0000313" key="2">
    <source>
        <dbReference type="EMBL" id="RIV86821.1"/>
    </source>
</evidence>
<sequence length="287" mass="32525">MSARSKFFSSGELRLHYREHGSENAEALVLLHGGMDHCRNWDFIAPVLARRWKVICPDLRGHGDSNADPSGIYEIDRYVLDLARLVDHAGLSKVRLVGHSLGGNIAIRYASAFPERVERLVAIEGLGPAPDKLEERERVPPGRRLREWIDERQAIERRVPRDYASVEEATARMSAQFPSFAPELVRHLTIHGLRLSAPGMWRWKFDNRVRGEGPFELGKAEREALWAAIECPTFLIYGAESWASDPAKDGRAAHFRDAMVVMHEGAGHWVHHDRCEPFLADLLTQLD</sequence>
<dbReference type="Gene3D" id="3.40.50.1820">
    <property type="entry name" value="alpha/beta hydrolase"/>
    <property type="match status" value="1"/>
</dbReference>
<dbReference type="GO" id="GO:0016787">
    <property type="term" value="F:hydrolase activity"/>
    <property type="evidence" value="ECO:0007669"/>
    <property type="project" value="UniProtKB-KW"/>
</dbReference>
<accession>A0A418NTT6</accession>
<dbReference type="Proteomes" id="UP000286576">
    <property type="component" value="Unassembled WGS sequence"/>
</dbReference>
<organism evidence="2 3">
    <name type="scientific">Aurantiacibacter zhengii</name>
    <dbReference type="NCBI Taxonomy" id="2307003"/>
    <lineage>
        <taxon>Bacteria</taxon>
        <taxon>Pseudomonadati</taxon>
        <taxon>Pseudomonadota</taxon>
        <taxon>Alphaproteobacteria</taxon>
        <taxon>Sphingomonadales</taxon>
        <taxon>Erythrobacteraceae</taxon>
        <taxon>Aurantiacibacter</taxon>
    </lineage>
</organism>
<evidence type="ECO:0000313" key="3">
    <source>
        <dbReference type="Proteomes" id="UP000286576"/>
    </source>
</evidence>
<dbReference type="SUPFAM" id="SSF53474">
    <property type="entry name" value="alpha/beta-Hydrolases"/>
    <property type="match status" value="1"/>
</dbReference>
<gene>
    <name evidence="2" type="ORF">D2V07_09045</name>
</gene>
<dbReference type="AlphaFoldDB" id="A0A418NTT6"/>
<dbReference type="PRINTS" id="PR00111">
    <property type="entry name" value="ABHYDROLASE"/>
</dbReference>
<dbReference type="PANTHER" id="PTHR43798:SF33">
    <property type="entry name" value="HYDROLASE, PUTATIVE (AFU_ORTHOLOGUE AFUA_2G14860)-RELATED"/>
    <property type="match status" value="1"/>
</dbReference>
<keyword evidence="2" id="KW-0378">Hydrolase</keyword>
<name>A0A418NTT6_9SPHN</name>
<comment type="caution">
    <text evidence="2">The sequence shown here is derived from an EMBL/GenBank/DDBJ whole genome shotgun (WGS) entry which is preliminary data.</text>
</comment>
<protein>
    <submittedName>
        <fullName evidence="2">Alpha/beta hydrolase</fullName>
    </submittedName>
</protein>
<dbReference type="OrthoDB" id="9808398at2"/>
<dbReference type="RefSeq" id="WP_119586638.1">
    <property type="nucleotide sequence ID" value="NZ_CAWODQ010000022.1"/>
</dbReference>